<dbReference type="GO" id="GO:0043022">
    <property type="term" value="F:ribosome binding"/>
    <property type="evidence" value="ECO:0007669"/>
    <property type="project" value="TreeGrafter"/>
</dbReference>
<protein>
    <submittedName>
        <fullName evidence="3">Ribosome-associated protein</fullName>
    </submittedName>
</protein>
<dbReference type="InterPro" id="IPR000352">
    <property type="entry name" value="Pep_chain_release_fac_I"/>
</dbReference>
<sequence length="138" mass="15804">MNFDIQNIPDLSSEFVFQTSRSSGPGGQNVNKVNSRVELRFDLAHSILLTEVQKSVLYRKLANRITDDGVLLLVSQEDRSQLKNKELVVARFYAMLAEALKPQKKRRATRPTRASVEKRIQAKKNRSERKSARGKIDY</sequence>
<proteinExistence type="predicted"/>
<organism evidence="3 4">
    <name type="scientific">Mangrovibacterium diazotrophicum</name>
    <dbReference type="NCBI Taxonomy" id="1261403"/>
    <lineage>
        <taxon>Bacteria</taxon>
        <taxon>Pseudomonadati</taxon>
        <taxon>Bacteroidota</taxon>
        <taxon>Bacteroidia</taxon>
        <taxon>Marinilabiliales</taxon>
        <taxon>Prolixibacteraceae</taxon>
        <taxon>Mangrovibacterium</taxon>
    </lineage>
</organism>
<dbReference type="EMBL" id="RAPN01000001">
    <property type="protein sequence ID" value="RKD92711.1"/>
    <property type="molecule type" value="Genomic_DNA"/>
</dbReference>
<feature type="compositionally biased region" description="Basic and acidic residues" evidence="1">
    <location>
        <begin position="128"/>
        <end position="138"/>
    </location>
</feature>
<gene>
    <name evidence="3" type="ORF">BC643_3088</name>
</gene>
<evidence type="ECO:0000256" key="1">
    <source>
        <dbReference type="SAM" id="MobiDB-lite"/>
    </source>
</evidence>
<feature type="domain" description="Prokaryotic-type class I peptide chain release factors" evidence="2">
    <location>
        <begin position="13"/>
        <end position="134"/>
    </location>
</feature>
<dbReference type="NCBIfam" id="NF006718">
    <property type="entry name" value="PRK09256.1"/>
    <property type="match status" value="1"/>
</dbReference>
<reference evidence="3 4" key="1">
    <citation type="submission" date="2018-09" db="EMBL/GenBank/DDBJ databases">
        <title>Genomic Encyclopedia of Archaeal and Bacterial Type Strains, Phase II (KMG-II): from individual species to whole genera.</title>
        <authorList>
            <person name="Goeker M."/>
        </authorList>
    </citation>
    <scope>NUCLEOTIDE SEQUENCE [LARGE SCALE GENOMIC DNA]</scope>
    <source>
        <strain evidence="3 4">DSM 27148</strain>
    </source>
</reference>
<name>A0A419WB52_9BACT</name>
<dbReference type="Proteomes" id="UP000283387">
    <property type="component" value="Unassembled WGS sequence"/>
</dbReference>
<accession>A0A419WB52</accession>
<dbReference type="GO" id="GO:0072344">
    <property type="term" value="P:rescue of stalled ribosome"/>
    <property type="evidence" value="ECO:0007669"/>
    <property type="project" value="TreeGrafter"/>
</dbReference>
<dbReference type="PANTHER" id="PTHR47814:SF1">
    <property type="entry name" value="PEPTIDYL-TRNA HYDROLASE ARFB"/>
    <property type="match status" value="1"/>
</dbReference>
<dbReference type="SUPFAM" id="SSF110916">
    <property type="entry name" value="Peptidyl-tRNA hydrolase domain-like"/>
    <property type="match status" value="1"/>
</dbReference>
<keyword evidence="4" id="KW-1185">Reference proteome</keyword>
<comment type="caution">
    <text evidence="3">The sequence shown here is derived from an EMBL/GenBank/DDBJ whole genome shotgun (WGS) entry which is preliminary data.</text>
</comment>
<dbReference type="OrthoDB" id="9815709at2"/>
<dbReference type="GO" id="GO:0004045">
    <property type="term" value="F:peptidyl-tRNA hydrolase activity"/>
    <property type="evidence" value="ECO:0007669"/>
    <property type="project" value="TreeGrafter"/>
</dbReference>
<evidence type="ECO:0000313" key="3">
    <source>
        <dbReference type="EMBL" id="RKD92711.1"/>
    </source>
</evidence>
<dbReference type="Gene3D" id="3.30.160.20">
    <property type="match status" value="1"/>
</dbReference>
<dbReference type="PANTHER" id="PTHR47814">
    <property type="entry name" value="PEPTIDYL-TRNA HYDROLASE ARFB"/>
    <property type="match status" value="1"/>
</dbReference>
<feature type="region of interest" description="Disordered" evidence="1">
    <location>
        <begin position="103"/>
        <end position="138"/>
    </location>
</feature>
<dbReference type="AlphaFoldDB" id="A0A419WB52"/>
<dbReference type="RefSeq" id="WP_120273897.1">
    <property type="nucleotide sequence ID" value="NZ_RAPN01000001.1"/>
</dbReference>
<dbReference type="Pfam" id="PF00472">
    <property type="entry name" value="RF-1"/>
    <property type="match status" value="1"/>
</dbReference>
<evidence type="ECO:0000259" key="2">
    <source>
        <dbReference type="Pfam" id="PF00472"/>
    </source>
</evidence>
<evidence type="ECO:0000313" key="4">
    <source>
        <dbReference type="Proteomes" id="UP000283387"/>
    </source>
</evidence>
<dbReference type="GO" id="GO:0003747">
    <property type="term" value="F:translation release factor activity"/>
    <property type="evidence" value="ECO:0007669"/>
    <property type="project" value="InterPro"/>
</dbReference>